<evidence type="ECO:0000256" key="4">
    <source>
        <dbReference type="SAM" id="MobiDB-lite"/>
    </source>
</evidence>
<dbReference type="GO" id="GO:0003677">
    <property type="term" value="F:DNA binding"/>
    <property type="evidence" value="ECO:0007669"/>
    <property type="project" value="UniProtKB-KW"/>
</dbReference>
<comment type="caution">
    <text evidence="7">The sequence shown here is derived from an EMBL/GenBank/DDBJ whole genome shotgun (WGS) entry which is preliminary data.</text>
</comment>
<evidence type="ECO:0000313" key="8">
    <source>
        <dbReference type="Proteomes" id="UP001501736"/>
    </source>
</evidence>
<dbReference type="PANTHER" id="PTHR30146:SF153">
    <property type="entry name" value="LACTOSE OPERON REPRESSOR"/>
    <property type="match status" value="1"/>
</dbReference>
<dbReference type="InterPro" id="IPR028082">
    <property type="entry name" value="Peripla_BP_I"/>
</dbReference>
<keyword evidence="1" id="KW-0805">Transcription regulation</keyword>
<evidence type="ECO:0000259" key="6">
    <source>
        <dbReference type="PROSITE" id="PS50943"/>
    </source>
</evidence>
<dbReference type="SUPFAM" id="SSF53822">
    <property type="entry name" value="Periplasmic binding protein-like I"/>
    <property type="match status" value="1"/>
</dbReference>
<dbReference type="Pfam" id="PF00356">
    <property type="entry name" value="LacI"/>
    <property type="match status" value="1"/>
</dbReference>
<feature type="region of interest" description="Disordered" evidence="4">
    <location>
        <begin position="1"/>
        <end position="20"/>
    </location>
</feature>
<proteinExistence type="predicted"/>
<organism evidence="7 8">
    <name type="scientific">Nesterenkonia halobia</name>
    <dbReference type="NCBI Taxonomy" id="37922"/>
    <lineage>
        <taxon>Bacteria</taxon>
        <taxon>Bacillati</taxon>
        <taxon>Actinomycetota</taxon>
        <taxon>Actinomycetes</taxon>
        <taxon>Micrococcales</taxon>
        <taxon>Micrococcaceae</taxon>
        <taxon>Nesterenkonia</taxon>
    </lineage>
</organism>
<dbReference type="InterPro" id="IPR010982">
    <property type="entry name" value="Lambda_DNA-bd_dom_sf"/>
</dbReference>
<evidence type="ECO:0000313" key="7">
    <source>
        <dbReference type="EMBL" id="GAA3281346.1"/>
    </source>
</evidence>
<dbReference type="PANTHER" id="PTHR30146">
    <property type="entry name" value="LACI-RELATED TRANSCRIPTIONAL REPRESSOR"/>
    <property type="match status" value="1"/>
</dbReference>
<name>A0ABP6RGH1_9MICC</name>
<keyword evidence="3" id="KW-0804">Transcription</keyword>
<dbReference type="InterPro" id="IPR001387">
    <property type="entry name" value="Cro/C1-type_HTH"/>
</dbReference>
<dbReference type="PROSITE" id="PS50932">
    <property type="entry name" value="HTH_LACI_2"/>
    <property type="match status" value="1"/>
</dbReference>
<evidence type="ECO:0000256" key="1">
    <source>
        <dbReference type="ARBA" id="ARBA00023015"/>
    </source>
</evidence>
<accession>A0ABP6RGH1</accession>
<reference evidence="8" key="1">
    <citation type="journal article" date="2019" name="Int. J. Syst. Evol. Microbiol.">
        <title>The Global Catalogue of Microorganisms (GCM) 10K type strain sequencing project: providing services to taxonomists for standard genome sequencing and annotation.</title>
        <authorList>
            <consortium name="The Broad Institute Genomics Platform"/>
            <consortium name="The Broad Institute Genome Sequencing Center for Infectious Disease"/>
            <person name="Wu L."/>
            <person name="Ma J."/>
        </authorList>
    </citation>
    <scope>NUCLEOTIDE SEQUENCE [LARGE SCALE GENOMIC DNA]</scope>
    <source>
        <strain evidence="8">JCM 11483</strain>
    </source>
</reference>
<dbReference type="PROSITE" id="PS50943">
    <property type="entry name" value="HTH_CROC1"/>
    <property type="match status" value="1"/>
</dbReference>
<feature type="domain" description="HTH cro/C1-type" evidence="6">
    <location>
        <begin position="12"/>
        <end position="55"/>
    </location>
</feature>
<keyword evidence="2 7" id="KW-0238">DNA-binding</keyword>
<feature type="domain" description="HTH lacI-type" evidence="5">
    <location>
        <begin position="11"/>
        <end position="65"/>
    </location>
</feature>
<keyword evidence="8" id="KW-1185">Reference proteome</keyword>
<dbReference type="CDD" id="cd01392">
    <property type="entry name" value="HTH_LacI"/>
    <property type="match status" value="1"/>
</dbReference>
<dbReference type="RefSeq" id="WP_344718184.1">
    <property type="nucleotide sequence ID" value="NZ_BAAAYG010000003.1"/>
</dbReference>
<dbReference type="Gene3D" id="3.40.50.2300">
    <property type="match status" value="2"/>
</dbReference>
<dbReference type="EMBL" id="BAAAYG010000003">
    <property type="protein sequence ID" value="GAA3281346.1"/>
    <property type="molecule type" value="Genomic_DNA"/>
</dbReference>
<dbReference type="Gene3D" id="1.10.260.40">
    <property type="entry name" value="lambda repressor-like DNA-binding domains"/>
    <property type="match status" value="1"/>
</dbReference>
<evidence type="ECO:0000259" key="5">
    <source>
        <dbReference type="PROSITE" id="PS50932"/>
    </source>
</evidence>
<gene>
    <name evidence="7" type="ORF">GCM10020260_06760</name>
</gene>
<dbReference type="SUPFAM" id="SSF47413">
    <property type="entry name" value="lambda repressor-like DNA-binding domains"/>
    <property type="match status" value="1"/>
</dbReference>
<protein>
    <submittedName>
        <fullName evidence="7">LacI family DNA-binding transcriptional regulator</fullName>
    </submittedName>
</protein>
<dbReference type="InterPro" id="IPR046335">
    <property type="entry name" value="LacI/GalR-like_sensor"/>
</dbReference>
<evidence type="ECO:0000256" key="3">
    <source>
        <dbReference type="ARBA" id="ARBA00023163"/>
    </source>
</evidence>
<dbReference type="Proteomes" id="UP001501736">
    <property type="component" value="Unassembled WGS sequence"/>
</dbReference>
<sequence>MASSRTARRGPTSKDVARRAGVSQSTVSYVMSGKRSISADTLRRVEDAMAALDYQPHVGARSLAGSRTGTIAVVMPFVSAVGAQSLMAFVEEFVVAARQHGSDVLLVTAEEGVEGLRRLTGGSVCDAALVMQVASHDERAEAARGLDFPVMFIGVPEDPAGLDCIDFDFAAGGRLLVDELVALGNRRISVLGWSAELVAQGYNYIDRFSRGVHEAAAAHRVPVDWHRAPVEGGFLETLEQGLHRDGERTGVVLTSAVPAAMRALAAQGMHTGGDVDVVALCTEAEAEEQAVPLTAVSTQPRDVSRRATERIFALLDGSATPGERLELVDAGLVRRRSTRRSAPGPASDAR</sequence>
<dbReference type="InterPro" id="IPR000843">
    <property type="entry name" value="HTH_LacI"/>
</dbReference>
<dbReference type="SMART" id="SM00354">
    <property type="entry name" value="HTH_LACI"/>
    <property type="match status" value="1"/>
</dbReference>
<dbReference type="CDD" id="cd06267">
    <property type="entry name" value="PBP1_LacI_sugar_binding-like"/>
    <property type="match status" value="1"/>
</dbReference>
<dbReference type="Pfam" id="PF13377">
    <property type="entry name" value="Peripla_BP_3"/>
    <property type="match status" value="1"/>
</dbReference>
<evidence type="ECO:0000256" key="2">
    <source>
        <dbReference type="ARBA" id="ARBA00023125"/>
    </source>
</evidence>